<protein>
    <submittedName>
        <fullName evidence="1">Uncharacterized protein</fullName>
    </submittedName>
</protein>
<proteinExistence type="predicted"/>
<gene>
    <name evidence="1" type="ORF">GCM10009863_41850</name>
</gene>
<evidence type="ECO:0000313" key="2">
    <source>
        <dbReference type="Proteomes" id="UP001501447"/>
    </source>
</evidence>
<keyword evidence="2" id="KW-1185">Reference proteome</keyword>
<dbReference type="EMBL" id="BAAARJ010000013">
    <property type="protein sequence ID" value="GAA2623164.1"/>
    <property type="molecule type" value="Genomic_DNA"/>
</dbReference>
<reference evidence="1 2" key="1">
    <citation type="journal article" date="2019" name="Int. J. Syst. Evol. Microbiol.">
        <title>The Global Catalogue of Microorganisms (GCM) 10K type strain sequencing project: providing services to taxonomists for standard genome sequencing and annotation.</title>
        <authorList>
            <consortium name="The Broad Institute Genomics Platform"/>
            <consortium name="The Broad Institute Genome Sequencing Center for Infectious Disease"/>
            <person name="Wu L."/>
            <person name="Ma J."/>
        </authorList>
    </citation>
    <scope>NUCLEOTIDE SEQUENCE [LARGE SCALE GENOMIC DNA]</scope>
    <source>
        <strain evidence="1 2">JCM 16373</strain>
    </source>
</reference>
<dbReference type="RefSeq" id="WP_344567854.1">
    <property type="nucleotide sequence ID" value="NZ_BAAARJ010000013.1"/>
</dbReference>
<comment type="caution">
    <text evidence="1">The sequence shown here is derived from an EMBL/GenBank/DDBJ whole genome shotgun (WGS) entry which is preliminary data.</text>
</comment>
<accession>A0ABN3QCY9</accession>
<organism evidence="1 2">
    <name type="scientific">Streptomyces axinellae</name>
    <dbReference type="NCBI Taxonomy" id="552788"/>
    <lineage>
        <taxon>Bacteria</taxon>
        <taxon>Bacillati</taxon>
        <taxon>Actinomycetota</taxon>
        <taxon>Actinomycetes</taxon>
        <taxon>Kitasatosporales</taxon>
        <taxon>Streptomycetaceae</taxon>
        <taxon>Streptomyces</taxon>
    </lineage>
</organism>
<name>A0ABN3QCY9_9ACTN</name>
<dbReference type="Proteomes" id="UP001501447">
    <property type="component" value="Unassembled WGS sequence"/>
</dbReference>
<evidence type="ECO:0000313" key="1">
    <source>
        <dbReference type="EMBL" id="GAA2623164.1"/>
    </source>
</evidence>
<sequence length="103" mass="11170">MRSDRTDYLPKFTREFWHPEAPGLVTCQGADAAGGNGDRVPQDVVLGIMEDVLNLRFSMLFRLAPGSVSVACHACFSWWPGERRRAVASSRSSEVGPDSGAAS</sequence>